<dbReference type="GO" id="GO:0006260">
    <property type="term" value="P:DNA replication"/>
    <property type="evidence" value="ECO:0007669"/>
    <property type="project" value="UniProtKB-UniRule"/>
</dbReference>
<dbReference type="PANTHER" id="PTHR32182:SF0">
    <property type="entry name" value="DNA REPLICATION AND REPAIR PROTEIN RECF"/>
    <property type="match status" value="1"/>
</dbReference>
<keyword evidence="8 9" id="KW-0742">SOS response</keyword>
<evidence type="ECO:0000313" key="12">
    <source>
        <dbReference type="EMBL" id="AEW03581.1"/>
    </source>
</evidence>
<dbReference type="EMBL" id="CP003179">
    <property type="protein sequence ID" value="AEW03581.1"/>
    <property type="molecule type" value="Genomic_DNA"/>
</dbReference>
<keyword evidence="13" id="KW-1185">Reference proteome</keyword>
<accession>G8TV00</accession>
<evidence type="ECO:0000256" key="3">
    <source>
        <dbReference type="ARBA" id="ARBA00022741"/>
    </source>
</evidence>
<keyword evidence="7 9" id="KW-0234">DNA repair</keyword>
<dbReference type="GO" id="GO:0005524">
    <property type="term" value="F:ATP binding"/>
    <property type="evidence" value="ECO:0007669"/>
    <property type="project" value="UniProtKB-UniRule"/>
</dbReference>
<reference evidence="12 13" key="2">
    <citation type="journal article" date="2012" name="Stand. Genomic Sci.">
        <title>Complete genome sequence of the moderately thermophilic mineral-sulfide-oxidizing firmicute Sulfobacillus acidophilus type strain (NAL(T)).</title>
        <authorList>
            <person name="Anderson I."/>
            <person name="Chertkov O."/>
            <person name="Chen A."/>
            <person name="Saunders E."/>
            <person name="Lapidus A."/>
            <person name="Nolan M."/>
            <person name="Lucas S."/>
            <person name="Hammon N."/>
            <person name="Deshpande S."/>
            <person name="Cheng J.F."/>
            <person name="Han C."/>
            <person name="Tapia R."/>
            <person name="Goodwin L.A."/>
            <person name="Pitluck S."/>
            <person name="Liolios K."/>
            <person name="Pagani I."/>
            <person name="Ivanova N."/>
            <person name="Mikhailova N."/>
            <person name="Pati A."/>
            <person name="Palaniappan K."/>
            <person name="Land M."/>
            <person name="Pan C."/>
            <person name="Rohde M."/>
            <person name="Pukall R."/>
            <person name="Goker M."/>
            <person name="Detter J.C."/>
            <person name="Woyke T."/>
            <person name="Bristow J."/>
            <person name="Eisen J.A."/>
            <person name="Markowitz V."/>
            <person name="Hugenholtz P."/>
            <person name="Kyrpides N.C."/>
            <person name="Klenk H.P."/>
            <person name="Mavromatis K."/>
        </authorList>
    </citation>
    <scope>NUCLEOTIDE SEQUENCE [LARGE SCALE GENOMIC DNA]</scope>
    <source>
        <strain evidence="13">ATCC 700253 / DSM 10332 / NAL</strain>
    </source>
</reference>
<comment type="function">
    <text evidence="9 10">The RecF protein is involved in DNA metabolism; it is required for DNA replication and normal SOS inducibility. RecF binds preferentially to single-stranded, linear DNA. It also seems to bind ATP.</text>
</comment>
<comment type="similarity">
    <text evidence="9 10">Belongs to the RecF family.</text>
</comment>
<evidence type="ECO:0000256" key="7">
    <source>
        <dbReference type="ARBA" id="ARBA00023204"/>
    </source>
</evidence>
<dbReference type="GO" id="GO:0005737">
    <property type="term" value="C:cytoplasm"/>
    <property type="evidence" value="ECO:0007669"/>
    <property type="project" value="UniProtKB-SubCell"/>
</dbReference>
<keyword evidence="5 9" id="KW-0067">ATP-binding</keyword>
<organism evidence="12 13">
    <name type="scientific">Sulfobacillus acidophilus (strain ATCC 700253 / DSM 10332 / NAL)</name>
    <dbReference type="NCBI Taxonomy" id="679936"/>
    <lineage>
        <taxon>Bacteria</taxon>
        <taxon>Bacillati</taxon>
        <taxon>Bacillota</taxon>
        <taxon>Clostridia</taxon>
        <taxon>Eubacteriales</taxon>
        <taxon>Clostridiales Family XVII. Incertae Sedis</taxon>
        <taxon>Sulfobacillus</taxon>
    </lineage>
</organism>
<keyword evidence="2 9" id="KW-0235">DNA replication</keyword>
<dbReference type="InterPro" id="IPR042174">
    <property type="entry name" value="RecF_2"/>
</dbReference>
<dbReference type="InterPro" id="IPR041685">
    <property type="entry name" value="AAA_GajA/Old/RecF-like"/>
</dbReference>
<dbReference type="Gene3D" id="3.40.50.300">
    <property type="entry name" value="P-loop containing nucleotide triphosphate hydrolases"/>
    <property type="match status" value="1"/>
</dbReference>
<evidence type="ECO:0000256" key="8">
    <source>
        <dbReference type="ARBA" id="ARBA00023236"/>
    </source>
</evidence>
<dbReference type="InterPro" id="IPR018078">
    <property type="entry name" value="DNA-binding_RecF_CS"/>
</dbReference>
<dbReference type="PANTHER" id="PTHR32182">
    <property type="entry name" value="DNA REPLICATION AND REPAIR PROTEIN RECF"/>
    <property type="match status" value="1"/>
</dbReference>
<reference evidence="13" key="1">
    <citation type="submission" date="2011-12" db="EMBL/GenBank/DDBJ databases">
        <title>The complete genome of chromosome of Sulfobacillus acidophilus DSM 10332.</title>
        <authorList>
            <person name="Lucas S."/>
            <person name="Han J."/>
            <person name="Lapidus A."/>
            <person name="Bruce D."/>
            <person name="Goodwin L."/>
            <person name="Pitluck S."/>
            <person name="Peters L."/>
            <person name="Kyrpides N."/>
            <person name="Mavromatis K."/>
            <person name="Ivanova N."/>
            <person name="Mikhailova N."/>
            <person name="Chertkov O."/>
            <person name="Saunders E."/>
            <person name="Detter J.C."/>
            <person name="Tapia R."/>
            <person name="Han C."/>
            <person name="Land M."/>
            <person name="Hauser L."/>
            <person name="Markowitz V."/>
            <person name="Cheng J.-F."/>
            <person name="Hugenholtz P."/>
            <person name="Woyke T."/>
            <person name="Wu D."/>
            <person name="Pukall R."/>
            <person name="Gehrich-Schroeter G."/>
            <person name="Schneider S."/>
            <person name="Klenk H.-P."/>
            <person name="Eisen J.A."/>
        </authorList>
    </citation>
    <scope>NUCLEOTIDE SEQUENCE [LARGE SCALE GENOMIC DNA]</scope>
    <source>
        <strain evidence="13">ATCC 700253 / DSM 10332 / NAL</strain>
    </source>
</reference>
<dbReference type="GO" id="GO:0000731">
    <property type="term" value="P:DNA synthesis involved in DNA repair"/>
    <property type="evidence" value="ECO:0007669"/>
    <property type="project" value="TreeGrafter"/>
</dbReference>
<dbReference type="GO" id="GO:0009432">
    <property type="term" value="P:SOS response"/>
    <property type="evidence" value="ECO:0007669"/>
    <property type="project" value="UniProtKB-UniRule"/>
</dbReference>
<dbReference type="Pfam" id="PF13175">
    <property type="entry name" value="AAA_15"/>
    <property type="match status" value="1"/>
</dbReference>
<comment type="subcellular location">
    <subcellularLocation>
        <location evidence="9 10">Cytoplasm</location>
    </subcellularLocation>
</comment>
<dbReference type="GO" id="GO:0003697">
    <property type="term" value="F:single-stranded DNA binding"/>
    <property type="evidence" value="ECO:0007669"/>
    <property type="project" value="UniProtKB-UniRule"/>
</dbReference>
<evidence type="ECO:0000256" key="6">
    <source>
        <dbReference type="ARBA" id="ARBA00023125"/>
    </source>
</evidence>
<feature type="domain" description="Endonuclease GajA/Old nuclease/RecF-like AAA" evidence="11">
    <location>
        <begin position="1"/>
        <end position="52"/>
    </location>
</feature>
<feature type="binding site" evidence="9">
    <location>
        <begin position="30"/>
        <end position="37"/>
    </location>
    <ligand>
        <name>ATP</name>
        <dbReference type="ChEBI" id="CHEBI:30616"/>
    </ligand>
</feature>
<dbReference type="InterPro" id="IPR001238">
    <property type="entry name" value="DNA-binding_RecF"/>
</dbReference>
<evidence type="ECO:0000256" key="9">
    <source>
        <dbReference type="HAMAP-Rule" id="MF_00365"/>
    </source>
</evidence>
<dbReference type="HOGENOM" id="CLU_040267_0_1_9"/>
<gene>
    <name evidence="9" type="primary">recF</name>
    <name evidence="12" type="ordered locus">Sulac_0003</name>
</gene>
<dbReference type="Proteomes" id="UP000005439">
    <property type="component" value="Chromosome"/>
</dbReference>
<dbReference type="KEGG" id="sap:Sulac_0003"/>
<dbReference type="HAMAP" id="MF_00365">
    <property type="entry name" value="RecF"/>
    <property type="match status" value="1"/>
</dbReference>
<dbReference type="AlphaFoldDB" id="G8TV00"/>
<sequence length="351" mass="39458">MPVERIDIAHFRNITEASLTLAPHLTLVVGANGQGKTNLLEALYVILQGRDFRVASERDAIQLHESVATLTAEGRLGDHPVKWRHAIQRQPLRRLHSGPVVPVVLFSPEDVTLAKGSPEVRRRFLDLLLAPHDPHYARSLKAYHRVLLQRNRALKEAQYHGLIDDFTPLLIREGTYIWRRRSEAFQELLALAKPLHHELAGGEDLTASYHFGGAAHPVAGEETYRAEMQRRRPDEIVRQVTLVGPHRDDLEFFLNGQPAAGFASQGQLRTIALSLKLATYDWLAKETGMTPVVLLDDVLSELDSARRSRLLELVAQPGQQTLVTDTEARNFEALTPLIYHVGNGVITPWER</sequence>
<evidence type="ECO:0000256" key="1">
    <source>
        <dbReference type="ARBA" id="ARBA00022490"/>
    </source>
</evidence>
<dbReference type="STRING" id="679936.Sulac_0003"/>
<dbReference type="PATRIC" id="fig|679936.5.peg.3"/>
<name>G8TV00_SULAD</name>
<dbReference type="Gene3D" id="1.20.1050.90">
    <property type="entry name" value="RecF/RecN/SMC, N-terminal domain"/>
    <property type="match status" value="1"/>
</dbReference>
<evidence type="ECO:0000313" key="13">
    <source>
        <dbReference type="Proteomes" id="UP000005439"/>
    </source>
</evidence>
<evidence type="ECO:0000256" key="4">
    <source>
        <dbReference type="ARBA" id="ARBA00022763"/>
    </source>
</evidence>
<dbReference type="NCBIfam" id="TIGR00611">
    <property type="entry name" value="recf"/>
    <property type="match status" value="1"/>
</dbReference>
<keyword evidence="1 9" id="KW-0963">Cytoplasm</keyword>
<evidence type="ECO:0000256" key="5">
    <source>
        <dbReference type="ARBA" id="ARBA00022840"/>
    </source>
</evidence>
<dbReference type="SUPFAM" id="SSF52540">
    <property type="entry name" value="P-loop containing nucleoside triphosphate hydrolases"/>
    <property type="match status" value="1"/>
</dbReference>
<keyword evidence="4 9" id="KW-0227">DNA damage</keyword>
<dbReference type="GO" id="GO:0006302">
    <property type="term" value="P:double-strand break repair"/>
    <property type="evidence" value="ECO:0007669"/>
    <property type="project" value="TreeGrafter"/>
</dbReference>
<keyword evidence="3 9" id="KW-0547">Nucleotide-binding</keyword>
<protein>
    <recommendedName>
        <fullName evidence="9 10">DNA replication and repair protein RecF</fullName>
    </recommendedName>
</protein>
<evidence type="ECO:0000256" key="10">
    <source>
        <dbReference type="RuleBase" id="RU000578"/>
    </source>
</evidence>
<keyword evidence="6 9" id="KW-0238">DNA-binding</keyword>
<evidence type="ECO:0000259" key="11">
    <source>
        <dbReference type="Pfam" id="PF13175"/>
    </source>
</evidence>
<dbReference type="InterPro" id="IPR027417">
    <property type="entry name" value="P-loop_NTPase"/>
</dbReference>
<evidence type="ECO:0000256" key="2">
    <source>
        <dbReference type="ARBA" id="ARBA00022705"/>
    </source>
</evidence>
<dbReference type="PROSITE" id="PS00618">
    <property type="entry name" value="RECF_2"/>
    <property type="match status" value="1"/>
</dbReference>
<proteinExistence type="inferred from homology"/>